<comment type="catalytic activity">
    <reaction evidence="4 8">
        <text>succinate semialdehyde + NADP(+) + H2O = succinate + NADPH + 2 H(+)</text>
        <dbReference type="Rhea" id="RHEA:13213"/>
        <dbReference type="ChEBI" id="CHEBI:15377"/>
        <dbReference type="ChEBI" id="CHEBI:15378"/>
        <dbReference type="ChEBI" id="CHEBI:30031"/>
        <dbReference type="ChEBI" id="CHEBI:57706"/>
        <dbReference type="ChEBI" id="CHEBI:57783"/>
        <dbReference type="ChEBI" id="CHEBI:58349"/>
        <dbReference type="EC" id="1.2.1.16"/>
    </reaction>
</comment>
<reference evidence="10 11" key="1">
    <citation type="submission" date="2022-09" db="EMBL/GenBank/DDBJ databases">
        <authorList>
            <person name="Palmer J.M."/>
        </authorList>
    </citation>
    <scope>NUCLEOTIDE SEQUENCE [LARGE SCALE GENOMIC DNA]</scope>
    <source>
        <strain evidence="10 11">DSM 7382</strain>
    </source>
</reference>
<feature type="domain" description="Aldehyde dehydrogenase" evidence="9">
    <location>
        <begin position="27"/>
        <end position="488"/>
    </location>
</feature>
<protein>
    <recommendedName>
        <fullName evidence="8">Succinate-semialdehyde dehydrogenase</fullName>
        <ecNumber evidence="8">1.2.1.16</ecNumber>
    </recommendedName>
</protein>
<evidence type="ECO:0000256" key="3">
    <source>
        <dbReference type="ARBA" id="ARBA00023002"/>
    </source>
</evidence>
<dbReference type="EMBL" id="JASBNA010000038">
    <property type="protein sequence ID" value="KAK7681893.1"/>
    <property type="molecule type" value="Genomic_DNA"/>
</dbReference>
<dbReference type="FunFam" id="3.40.309.10:FF:000004">
    <property type="entry name" value="Succinate-semialdehyde dehydrogenase I"/>
    <property type="match status" value="1"/>
</dbReference>
<dbReference type="InterPro" id="IPR010102">
    <property type="entry name" value="Succ_semiAld_DH"/>
</dbReference>
<name>A0AAW0FJK8_9APHY</name>
<dbReference type="PROSITE" id="PS00687">
    <property type="entry name" value="ALDEHYDE_DEHYDR_GLU"/>
    <property type="match status" value="1"/>
</dbReference>
<comment type="caution">
    <text evidence="10">The sequence shown here is derived from an EMBL/GenBank/DDBJ whole genome shotgun (WGS) entry which is preliminary data.</text>
</comment>
<keyword evidence="11" id="KW-1185">Reference proteome</keyword>
<dbReference type="PANTHER" id="PTHR43353:SF5">
    <property type="entry name" value="SUCCINATE-SEMIALDEHYDE DEHYDROGENASE, MITOCHONDRIAL"/>
    <property type="match status" value="1"/>
</dbReference>
<comment type="similarity">
    <text evidence="2 7">Belongs to the aldehyde dehydrogenase family.</text>
</comment>
<dbReference type="InterPro" id="IPR050740">
    <property type="entry name" value="Aldehyde_DH_Superfamily"/>
</dbReference>
<evidence type="ECO:0000256" key="6">
    <source>
        <dbReference type="PROSITE-ProRule" id="PRU10007"/>
    </source>
</evidence>
<dbReference type="AlphaFoldDB" id="A0AAW0FJK8"/>
<feature type="active site" evidence="6">
    <location>
        <position position="265"/>
    </location>
</feature>
<dbReference type="GO" id="GO:0005737">
    <property type="term" value="C:cytoplasm"/>
    <property type="evidence" value="ECO:0007669"/>
    <property type="project" value="TreeGrafter"/>
</dbReference>
<evidence type="ECO:0000256" key="4">
    <source>
        <dbReference type="ARBA" id="ARBA00050387"/>
    </source>
</evidence>
<dbReference type="SUPFAM" id="SSF53720">
    <property type="entry name" value="ALDH-like"/>
    <property type="match status" value="1"/>
</dbReference>
<proteinExistence type="inferred from homology"/>
<evidence type="ECO:0000256" key="8">
    <source>
        <dbReference type="RuleBase" id="RU365091"/>
    </source>
</evidence>
<dbReference type="InterPro" id="IPR016162">
    <property type="entry name" value="Ald_DH_N"/>
</dbReference>
<evidence type="ECO:0000256" key="5">
    <source>
        <dbReference type="ARBA" id="ARBA00052698"/>
    </source>
</evidence>
<comment type="pathway">
    <text evidence="1 8">Amino-acid degradation; 4-aminobutanoate degradation.</text>
</comment>
<dbReference type="InterPro" id="IPR015590">
    <property type="entry name" value="Aldehyde_DH_dom"/>
</dbReference>
<dbReference type="PANTHER" id="PTHR43353">
    <property type="entry name" value="SUCCINATE-SEMIALDEHYDE DEHYDROGENASE, MITOCHONDRIAL"/>
    <property type="match status" value="1"/>
</dbReference>
<comment type="catalytic activity">
    <reaction evidence="5 8">
        <text>succinate semialdehyde + NAD(+) + H2O = succinate + NADH + 2 H(+)</text>
        <dbReference type="Rhea" id="RHEA:13217"/>
        <dbReference type="ChEBI" id="CHEBI:15377"/>
        <dbReference type="ChEBI" id="CHEBI:15378"/>
        <dbReference type="ChEBI" id="CHEBI:30031"/>
        <dbReference type="ChEBI" id="CHEBI:57540"/>
        <dbReference type="ChEBI" id="CHEBI:57706"/>
        <dbReference type="ChEBI" id="CHEBI:57945"/>
        <dbReference type="EC" id="1.2.1.16"/>
    </reaction>
</comment>
<sequence length="493" mass="52717">MASTAASIFNLKDTSLLHTQGFIDGQWVDAKEGAKISVTNPATTEEIGQVPEMGIAETKEAIEAASKAFKTWSKTTAKHRHDILMKFFALMKEHEDDLARIITLENGKPLADAKGENTYSASYLEWFAEEAVRTYGEVIPSAMSNLRNIVVKQPIGVVSILTPWNFPSAMITRKLGAALAAGCTAVIKPPAETPFSCLALVELANRAGIPPGVINVVTTNANIQEVGKELCVNPLVKKVSFTGSTGVAKLLYGYASSTLKKVSIEAGGNAPFIVFDDADIDAAVEGAIACKFRGSGQTCVCANRIYVQSSVYAEFASRLAERVAAFKVGDGLDSETTHGPLIHERAIAKVEHHVEDAISRGAQIIHGGKRLSRTGSFFAPTILSDVPADAVINFEETFGPVAALTKFETEEEVLKLANDTPFGLAGYFFSRDVGRVWRVAEALEVGMVGTNTGLLSQAVIPFGGIKESGLGREGSKYGVEDYMNIKFIAFGGL</sequence>
<dbReference type="FunFam" id="3.40.605.10:FF:000005">
    <property type="entry name" value="Succinate-semialdehyde dehydrogenase I"/>
    <property type="match status" value="1"/>
</dbReference>
<dbReference type="InterPro" id="IPR016161">
    <property type="entry name" value="Ald_DH/histidinol_DH"/>
</dbReference>
<evidence type="ECO:0000313" key="10">
    <source>
        <dbReference type="EMBL" id="KAK7681893.1"/>
    </source>
</evidence>
<evidence type="ECO:0000259" key="9">
    <source>
        <dbReference type="Pfam" id="PF00171"/>
    </source>
</evidence>
<dbReference type="CDD" id="cd07103">
    <property type="entry name" value="ALDH_F5_SSADH_GabD"/>
    <property type="match status" value="1"/>
</dbReference>
<dbReference type="Proteomes" id="UP001385951">
    <property type="component" value="Unassembled WGS sequence"/>
</dbReference>
<dbReference type="EC" id="1.2.1.16" evidence="8"/>
<gene>
    <name evidence="10" type="ORF">QCA50_014855</name>
</gene>
<evidence type="ECO:0000313" key="11">
    <source>
        <dbReference type="Proteomes" id="UP001385951"/>
    </source>
</evidence>
<evidence type="ECO:0000256" key="7">
    <source>
        <dbReference type="RuleBase" id="RU003345"/>
    </source>
</evidence>
<dbReference type="Pfam" id="PF00171">
    <property type="entry name" value="Aldedh"/>
    <property type="match status" value="1"/>
</dbReference>
<dbReference type="InterPro" id="IPR016163">
    <property type="entry name" value="Ald_DH_C"/>
</dbReference>
<dbReference type="InterPro" id="IPR029510">
    <property type="entry name" value="Ald_DH_CS_GLU"/>
</dbReference>
<organism evidence="10 11">
    <name type="scientific">Cerrena zonata</name>
    <dbReference type="NCBI Taxonomy" id="2478898"/>
    <lineage>
        <taxon>Eukaryota</taxon>
        <taxon>Fungi</taxon>
        <taxon>Dikarya</taxon>
        <taxon>Basidiomycota</taxon>
        <taxon>Agaricomycotina</taxon>
        <taxon>Agaricomycetes</taxon>
        <taxon>Polyporales</taxon>
        <taxon>Cerrenaceae</taxon>
        <taxon>Cerrena</taxon>
    </lineage>
</organism>
<evidence type="ECO:0000256" key="1">
    <source>
        <dbReference type="ARBA" id="ARBA00005176"/>
    </source>
</evidence>
<dbReference type="Gene3D" id="3.40.605.10">
    <property type="entry name" value="Aldehyde Dehydrogenase, Chain A, domain 1"/>
    <property type="match status" value="1"/>
</dbReference>
<dbReference type="GO" id="GO:0004777">
    <property type="term" value="F:succinate-semialdehyde dehydrogenase (NAD+) activity"/>
    <property type="evidence" value="ECO:0007669"/>
    <property type="project" value="UniProtKB-UniRule"/>
</dbReference>
<keyword evidence="3 7" id="KW-0560">Oxidoreductase</keyword>
<evidence type="ECO:0000256" key="2">
    <source>
        <dbReference type="ARBA" id="ARBA00009986"/>
    </source>
</evidence>
<dbReference type="Gene3D" id="3.40.309.10">
    <property type="entry name" value="Aldehyde Dehydrogenase, Chain A, domain 2"/>
    <property type="match status" value="1"/>
</dbReference>
<dbReference type="NCBIfam" id="TIGR01780">
    <property type="entry name" value="SSADH"/>
    <property type="match status" value="1"/>
</dbReference>
<accession>A0AAW0FJK8</accession>
<dbReference type="GO" id="GO:0009450">
    <property type="term" value="P:gamma-aminobutyric acid catabolic process"/>
    <property type="evidence" value="ECO:0007669"/>
    <property type="project" value="InterPro"/>
</dbReference>